<accession>A0A7J8SSD2</accession>
<sequence>MKPLMLLLRLTIREISWLTSLKSWTSKLIFTLR</sequence>
<keyword evidence="2" id="KW-1185">Reference proteome</keyword>
<evidence type="ECO:0000313" key="2">
    <source>
        <dbReference type="Proteomes" id="UP000593561"/>
    </source>
</evidence>
<evidence type="ECO:0000313" key="1">
    <source>
        <dbReference type="EMBL" id="MBA0628833.1"/>
    </source>
</evidence>
<proteinExistence type="predicted"/>
<protein>
    <submittedName>
        <fullName evidence="1">Uncharacterized protein</fullName>
    </submittedName>
</protein>
<name>A0A7J8SSD2_GOSDV</name>
<organism evidence="1 2">
    <name type="scientific">Gossypium davidsonii</name>
    <name type="common">Davidson's cotton</name>
    <name type="synonym">Gossypium klotzschianum subsp. davidsonii</name>
    <dbReference type="NCBI Taxonomy" id="34287"/>
    <lineage>
        <taxon>Eukaryota</taxon>
        <taxon>Viridiplantae</taxon>
        <taxon>Streptophyta</taxon>
        <taxon>Embryophyta</taxon>
        <taxon>Tracheophyta</taxon>
        <taxon>Spermatophyta</taxon>
        <taxon>Magnoliopsida</taxon>
        <taxon>eudicotyledons</taxon>
        <taxon>Gunneridae</taxon>
        <taxon>Pentapetalae</taxon>
        <taxon>rosids</taxon>
        <taxon>malvids</taxon>
        <taxon>Malvales</taxon>
        <taxon>Malvaceae</taxon>
        <taxon>Malvoideae</taxon>
        <taxon>Gossypium</taxon>
    </lineage>
</organism>
<dbReference type="EMBL" id="JABFAC010000011">
    <property type="protein sequence ID" value="MBA0628833.1"/>
    <property type="molecule type" value="Genomic_DNA"/>
</dbReference>
<dbReference type="AlphaFoldDB" id="A0A7J8SSD2"/>
<comment type="caution">
    <text evidence="1">The sequence shown here is derived from an EMBL/GenBank/DDBJ whole genome shotgun (WGS) entry which is preliminary data.</text>
</comment>
<dbReference type="Proteomes" id="UP000593561">
    <property type="component" value="Unassembled WGS sequence"/>
</dbReference>
<reference evidence="1 2" key="1">
    <citation type="journal article" date="2019" name="Genome Biol. Evol.">
        <title>Insights into the evolution of the New World diploid cottons (Gossypium, subgenus Houzingenia) based on genome sequencing.</title>
        <authorList>
            <person name="Grover C.E."/>
            <person name="Arick M.A. 2nd"/>
            <person name="Thrash A."/>
            <person name="Conover J.L."/>
            <person name="Sanders W.S."/>
            <person name="Peterson D.G."/>
            <person name="Frelichowski J.E."/>
            <person name="Scheffler J.A."/>
            <person name="Scheffler B.E."/>
            <person name="Wendel J.F."/>
        </authorList>
    </citation>
    <scope>NUCLEOTIDE SEQUENCE [LARGE SCALE GENOMIC DNA]</scope>
    <source>
        <strain evidence="1">27</strain>
        <tissue evidence="1">Leaf</tissue>
    </source>
</reference>
<gene>
    <name evidence="1" type="ORF">Godav_023478</name>
</gene>